<dbReference type="PRINTS" id="PR00837">
    <property type="entry name" value="V5TPXLIKE"/>
</dbReference>
<dbReference type="SUPFAM" id="SSF55797">
    <property type="entry name" value="PR-1-like"/>
    <property type="match status" value="1"/>
</dbReference>
<protein>
    <submittedName>
        <fullName evidence="3">CAP domain-containing protein</fullName>
    </submittedName>
</protein>
<dbReference type="InterPro" id="IPR001283">
    <property type="entry name" value="CRISP-related"/>
</dbReference>
<proteinExistence type="predicted"/>
<dbReference type="SMART" id="SM00198">
    <property type="entry name" value="SCP"/>
    <property type="match status" value="1"/>
</dbReference>
<reference evidence="3 4" key="1">
    <citation type="submission" date="2023-08" db="EMBL/GenBank/DDBJ databases">
        <title>genomic of DY56.</title>
        <authorList>
            <person name="Wang Y."/>
        </authorList>
    </citation>
    <scope>NUCLEOTIDE SEQUENCE [LARGE SCALE GENOMIC DNA]</scope>
    <source>
        <strain evidence="3 4">DY56-A-20</strain>
    </source>
</reference>
<feature type="chain" id="PRO_5047335596" evidence="1">
    <location>
        <begin position="22"/>
        <end position="199"/>
    </location>
</feature>
<dbReference type="EMBL" id="JAVAIL010000002">
    <property type="protein sequence ID" value="MDP4539247.1"/>
    <property type="molecule type" value="Genomic_DNA"/>
</dbReference>
<dbReference type="InterPro" id="IPR018244">
    <property type="entry name" value="Allrgn_V5/Tpx1_CS"/>
</dbReference>
<organism evidence="3 4">
    <name type="scientific">Qipengyuania benthica</name>
    <dbReference type="NCBI Taxonomy" id="3067651"/>
    <lineage>
        <taxon>Bacteria</taxon>
        <taxon>Pseudomonadati</taxon>
        <taxon>Pseudomonadota</taxon>
        <taxon>Alphaproteobacteria</taxon>
        <taxon>Sphingomonadales</taxon>
        <taxon>Erythrobacteraceae</taxon>
        <taxon>Qipengyuania</taxon>
    </lineage>
</organism>
<dbReference type="InterPro" id="IPR014044">
    <property type="entry name" value="CAP_dom"/>
</dbReference>
<dbReference type="InterPro" id="IPR035940">
    <property type="entry name" value="CAP_sf"/>
</dbReference>
<evidence type="ECO:0000256" key="1">
    <source>
        <dbReference type="SAM" id="SignalP"/>
    </source>
</evidence>
<name>A0ABT9H7F8_9SPHN</name>
<dbReference type="Gene3D" id="3.40.33.10">
    <property type="entry name" value="CAP"/>
    <property type="match status" value="1"/>
</dbReference>
<evidence type="ECO:0000313" key="4">
    <source>
        <dbReference type="Proteomes" id="UP001235664"/>
    </source>
</evidence>
<feature type="signal peptide" evidence="1">
    <location>
        <begin position="1"/>
        <end position="21"/>
    </location>
</feature>
<sequence>MGRIGQSALLGSAIAILCATAAPLFASEGSSRGGSAAGERNARMQNAAYGFAPGDRIAARILDTHNAERDRLRLPRLKWNPHLEREAAEWATTLGRRGVLEHASGQTRNGTGENLWMGTAGAWNVESMVGMFVEERKHYRHAAFPDVSHTGNWADVGHYTQIVWRDTKEVGCAMATERGNDVLVCRYWPAGNVWGAKAF</sequence>
<dbReference type="InterPro" id="IPR002413">
    <property type="entry name" value="V5_allergen-like"/>
</dbReference>
<keyword evidence="4" id="KW-1185">Reference proteome</keyword>
<feature type="domain" description="SCP" evidence="2">
    <location>
        <begin position="56"/>
        <end position="195"/>
    </location>
</feature>
<keyword evidence="1" id="KW-0732">Signal</keyword>
<comment type="caution">
    <text evidence="3">The sequence shown here is derived from an EMBL/GenBank/DDBJ whole genome shotgun (WGS) entry which is preliminary data.</text>
</comment>
<dbReference type="Proteomes" id="UP001235664">
    <property type="component" value="Unassembled WGS sequence"/>
</dbReference>
<evidence type="ECO:0000259" key="2">
    <source>
        <dbReference type="SMART" id="SM00198"/>
    </source>
</evidence>
<dbReference type="PRINTS" id="PR00838">
    <property type="entry name" value="V5ALLERGEN"/>
</dbReference>
<dbReference type="PROSITE" id="PS01010">
    <property type="entry name" value="CRISP_2"/>
    <property type="match status" value="1"/>
</dbReference>
<gene>
    <name evidence="3" type="ORF">Q9K01_06395</name>
</gene>
<dbReference type="RefSeq" id="WP_305929383.1">
    <property type="nucleotide sequence ID" value="NZ_JAVAIL010000002.1"/>
</dbReference>
<dbReference type="Pfam" id="PF00188">
    <property type="entry name" value="CAP"/>
    <property type="match status" value="1"/>
</dbReference>
<evidence type="ECO:0000313" key="3">
    <source>
        <dbReference type="EMBL" id="MDP4539247.1"/>
    </source>
</evidence>
<accession>A0ABT9H7F8</accession>
<dbReference type="PROSITE" id="PS01009">
    <property type="entry name" value="CRISP_1"/>
    <property type="match status" value="1"/>
</dbReference>
<dbReference type="PANTHER" id="PTHR10334">
    <property type="entry name" value="CYSTEINE-RICH SECRETORY PROTEIN-RELATED"/>
    <property type="match status" value="1"/>
</dbReference>